<evidence type="ECO:0000256" key="5">
    <source>
        <dbReference type="ARBA" id="ARBA00023529"/>
    </source>
</evidence>
<feature type="chain" id="PRO_5033827276" description="subtilisin" evidence="9">
    <location>
        <begin position="18"/>
        <end position="466"/>
    </location>
</feature>
<accession>A0A485KJZ9</accession>
<evidence type="ECO:0000313" key="12">
    <source>
        <dbReference type="EMBL" id="VFT85209.1"/>
    </source>
</evidence>
<dbReference type="SUPFAM" id="SSF52743">
    <property type="entry name" value="Subtilisin-like"/>
    <property type="match status" value="1"/>
</dbReference>
<dbReference type="PROSITE" id="PS00138">
    <property type="entry name" value="SUBTILASE_SER"/>
    <property type="match status" value="1"/>
</dbReference>
<dbReference type="InterPro" id="IPR015500">
    <property type="entry name" value="Peptidase_S8_subtilisin-rel"/>
</dbReference>
<feature type="signal peptide" evidence="9">
    <location>
        <begin position="1"/>
        <end position="17"/>
    </location>
</feature>
<name>A0A485KJZ9_9STRA</name>
<dbReference type="PANTHER" id="PTHR43806">
    <property type="entry name" value="PEPTIDASE S8"/>
    <property type="match status" value="1"/>
</dbReference>
<feature type="domain" description="Peptidase S8/S53" evidence="10">
    <location>
        <begin position="172"/>
        <end position="429"/>
    </location>
</feature>
<organism evidence="12 13">
    <name type="scientific">Aphanomyces stellatus</name>
    <dbReference type="NCBI Taxonomy" id="120398"/>
    <lineage>
        <taxon>Eukaryota</taxon>
        <taxon>Sar</taxon>
        <taxon>Stramenopiles</taxon>
        <taxon>Oomycota</taxon>
        <taxon>Saprolegniomycetes</taxon>
        <taxon>Saprolegniales</taxon>
        <taxon>Verrucalvaceae</taxon>
        <taxon>Aphanomyces</taxon>
    </lineage>
</organism>
<protein>
    <recommendedName>
        <fullName evidence="6">subtilisin</fullName>
        <ecNumber evidence="6">3.4.21.62</ecNumber>
    </recommendedName>
</protein>
<reference evidence="11" key="2">
    <citation type="submission" date="2019-06" db="EMBL/GenBank/DDBJ databases">
        <title>Genomics analysis of Aphanomyces spp. identifies a new class of oomycete effector associated with host adaptation.</title>
        <authorList>
            <person name="Gaulin E."/>
        </authorList>
    </citation>
    <scope>NUCLEOTIDE SEQUENCE</scope>
    <source>
        <strain evidence="11">CBS 578.67</strain>
    </source>
</reference>
<dbReference type="InterPro" id="IPR050131">
    <property type="entry name" value="Peptidase_S8_subtilisin-like"/>
</dbReference>
<feature type="active site" description="Charge relay system" evidence="7 8">
    <location>
        <position position="181"/>
    </location>
</feature>
<dbReference type="EMBL" id="CAADRA010005120">
    <property type="protein sequence ID" value="VFT85209.1"/>
    <property type="molecule type" value="Genomic_DNA"/>
</dbReference>
<feature type="active site" description="Charge relay system" evidence="7 8">
    <location>
        <position position="388"/>
    </location>
</feature>
<comment type="similarity">
    <text evidence="1 8">Belongs to the peptidase S8 family.</text>
</comment>
<evidence type="ECO:0000256" key="9">
    <source>
        <dbReference type="SAM" id="SignalP"/>
    </source>
</evidence>
<evidence type="ECO:0000256" key="3">
    <source>
        <dbReference type="ARBA" id="ARBA00022801"/>
    </source>
</evidence>
<evidence type="ECO:0000256" key="1">
    <source>
        <dbReference type="ARBA" id="ARBA00011073"/>
    </source>
</evidence>
<keyword evidence="13" id="KW-1185">Reference proteome</keyword>
<dbReference type="InterPro" id="IPR023828">
    <property type="entry name" value="Peptidase_S8_Ser-AS"/>
</dbReference>
<keyword evidence="2 8" id="KW-0645">Protease</keyword>
<dbReference type="Gene3D" id="3.40.50.200">
    <property type="entry name" value="Peptidase S8/S53 domain"/>
    <property type="match status" value="1"/>
</dbReference>
<dbReference type="GO" id="GO:0004252">
    <property type="term" value="F:serine-type endopeptidase activity"/>
    <property type="evidence" value="ECO:0007669"/>
    <property type="project" value="UniProtKB-UniRule"/>
</dbReference>
<dbReference type="AlphaFoldDB" id="A0A485KJZ9"/>
<sequence length="466" mass="48525">MVSVRALSALAAAIASATSISKISPDLARQLEAGATAFDVVIQFKQPDTVAIIPADLLSLPRGQRLRAVNLALESQAAVVQDGVKALFDSQRAASSIRFYSVQPIAFADGVSLDMVTRIAQDPNVDSIYAPLVGSINPVTVGDETNTKDDSPSEWGVDKIGAPSLWAKGTTGQDVVVANIDTGVRYTHEALAENWRTEFGWLDAVGNSTTPVDYMGHGSHCMGSIAGSHGLGVAPGAQWVACASCNAQGQCPQEAIIKCAQFLLCPTNAAGDKDCTKAPHVISNSYGFNPQTLTWFDATIAAWRAAGIVPVFSNGNEGTRCNSLRYPATSSLVLSVGATDDQDALAGFSSRGPTLDNRVKPDITAPGVNIHSVDFKGDALYRDMSGTSMAGPHVAGAVALYLSANQDATFDQVYDALTTSAESEGVATTGQTCGSIPDIQFPNNNFGFGRLDIFKAVSGGGGGDEA</sequence>
<evidence type="ECO:0000313" key="11">
    <source>
        <dbReference type="EMBL" id="KAF0701171.1"/>
    </source>
</evidence>
<dbReference type="InterPro" id="IPR036852">
    <property type="entry name" value="Peptidase_S8/S53_dom_sf"/>
</dbReference>
<dbReference type="Pfam" id="PF00082">
    <property type="entry name" value="Peptidase_S8"/>
    <property type="match status" value="1"/>
</dbReference>
<dbReference type="EMBL" id="VJMH01005099">
    <property type="protein sequence ID" value="KAF0701171.1"/>
    <property type="molecule type" value="Genomic_DNA"/>
</dbReference>
<evidence type="ECO:0000313" key="13">
    <source>
        <dbReference type="Proteomes" id="UP000332933"/>
    </source>
</evidence>
<dbReference type="InterPro" id="IPR000209">
    <property type="entry name" value="Peptidase_S8/S53_dom"/>
</dbReference>
<evidence type="ECO:0000256" key="6">
    <source>
        <dbReference type="ARBA" id="ARBA00023619"/>
    </source>
</evidence>
<dbReference type="GO" id="GO:0006508">
    <property type="term" value="P:proteolysis"/>
    <property type="evidence" value="ECO:0007669"/>
    <property type="project" value="UniProtKB-KW"/>
</dbReference>
<evidence type="ECO:0000256" key="7">
    <source>
        <dbReference type="PIRSR" id="PIRSR615500-1"/>
    </source>
</evidence>
<evidence type="ECO:0000256" key="4">
    <source>
        <dbReference type="ARBA" id="ARBA00022825"/>
    </source>
</evidence>
<reference evidence="12 13" key="1">
    <citation type="submission" date="2019-03" db="EMBL/GenBank/DDBJ databases">
        <authorList>
            <person name="Gaulin E."/>
            <person name="Dumas B."/>
        </authorList>
    </citation>
    <scope>NUCLEOTIDE SEQUENCE [LARGE SCALE GENOMIC DNA]</scope>
    <source>
        <strain evidence="12">CBS 568.67</strain>
    </source>
</reference>
<feature type="active site" description="Charge relay system" evidence="7 8">
    <location>
        <position position="217"/>
    </location>
</feature>
<dbReference type="PROSITE" id="PS51892">
    <property type="entry name" value="SUBTILASE"/>
    <property type="match status" value="1"/>
</dbReference>
<evidence type="ECO:0000259" key="10">
    <source>
        <dbReference type="Pfam" id="PF00082"/>
    </source>
</evidence>
<keyword evidence="3 8" id="KW-0378">Hydrolase</keyword>
<evidence type="ECO:0000256" key="8">
    <source>
        <dbReference type="PROSITE-ProRule" id="PRU01240"/>
    </source>
</evidence>
<keyword evidence="9" id="KW-0732">Signal</keyword>
<dbReference type="OrthoDB" id="2015864at2759"/>
<gene>
    <name evidence="12" type="primary">Aste57867_8322</name>
    <name evidence="11" type="ORF">As57867_008290</name>
    <name evidence="12" type="ORF">ASTE57867_8322</name>
</gene>
<dbReference type="EC" id="3.4.21.62" evidence="6"/>
<dbReference type="Proteomes" id="UP000332933">
    <property type="component" value="Unassembled WGS sequence"/>
</dbReference>
<dbReference type="PRINTS" id="PR00723">
    <property type="entry name" value="SUBTILISIN"/>
</dbReference>
<proteinExistence type="inferred from homology"/>
<comment type="catalytic activity">
    <reaction evidence="5">
        <text>Hydrolysis of proteins with broad specificity for peptide bonds, and a preference for a large uncharged residue in P1. Hydrolyzes peptide amides.</text>
        <dbReference type="EC" id="3.4.21.62"/>
    </reaction>
</comment>
<evidence type="ECO:0000256" key="2">
    <source>
        <dbReference type="ARBA" id="ARBA00022670"/>
    </source>
</evidence>
<dbReference type="PANTHER" id="PTHR43806:SF67">
    <property type="entry name" value="EGF-LIKE DOMAIN-CONTAINING PROTEIN"/>
    <property type="match status" value="1"/>
</dbReference>
<keyword evidence="4 8" id="KW-0720">Serine protease</keyword>